<comment type="caution">
    <text evidence="4">The sequence shown here is derived from an EMBL/GenBank/DDBJ whole genome shotgun (WGS) entry which is preliminary data.</text>
</comment>
<dbReference type="AlphaFoldDB" id="A0AA39U4U0"/>
<dbReference type="PANTHER" id="PTHR43669:SF4">
    <property type="entry name" value="SHORT-CHAIN DEHYDROGENASE"/>
    <property type="match status" value="1"/>
</dbReference>
<name>A0AA39U4U0_9AGAR</name>
<sequence>MPSLVALILGAGPNVGPPRRPSPPIAEIQSRPRARAAPTSTKLTKEGFFPVKVDITLPDSVSAAYKTVSAELGAPSVVVFNAAVWRRPEVEGDPLSVPLEDFQRTLAATTSLYSVAQDALQGFRSLTSGPKAFIVTGNVLPFLPRPHPVLYNLQTLKLAEAHLTEVFYDAYIEEEIRFHFALLVSREGAIPAYSDFTKSGPAHAKVYWELISSKEPKAWDYRFTIDGKEWNKAN</sequence>
<evidence type="ECO:0000256" key="2">
    <source>
        <dbReference type="ARBA" id="ARBA00023002"/>
    </source>
</evidence>
<gene>
    <name evidence="4" type="ORF">IW261DRAFT_1675994</name>
</gene>
<keyword evidence="5" id="KW-1185">Reference proteome</keyword>
<organism evidence="4 5">
    <name type="scientific">Armillaria novae-zelandiae</name>
    <dbReference type="NCBI Taxonomy" id="153914"/>
    <lineage>
        <taxon>Eukaryota</taxon>
        <taxon>Fungi</taxon>
        <taxon>Dikarya</taxon>
        <taxon>Basidiomycota</taxon>
        <taxon>Agaricomycotina</taxon>
        <taxon>Agaricomycetes</taxon>
        <taxon>Agaricomycetidae</taxon>
        <taxon>Agaricales</taxon>
        <taxon>Marasmiineae</taxon>
        <taxon>Physalacriaceae</taxon>
        <taxon>Armillaria</taxon>
    </lineage>
</organism>
<feature type="compositionally biased region" description="Pro residues" evidence="3">
    <location>
        <begin position="15"/>
        <end position="24"/>
    </location>
</feature>
<comment type="similarity">
    <text evidence="1">Belongs to the short-chain dehydrogenases/reductases (SDR) family.</text>
</comment>
<evidence type="ECO:0000256" key="3">
    <source>
        <dbReference type="SAM" id="MobiDB-lite"/>
    </source>
</evidence>
<accession>A0AA39U4U0</accession>
<dbReference type="EMBL" id="JAUEPR010000060">
    <property type="protein sequence ID" value="KAK0470714.1"/>
    <property type="molecule type" value="Genomic_DNA"/>
</dbReference>
<dbReference type="Proteomes" id="UP001175227">
    <property type="component" value="Unassembled WGS sequence"/>
</dbReference>
<feature type="region of interest" description="Disordered" evidence="3">
    <location>
        <begin position="12"/>
        <end position="39"/>
    </location>
</feature>
<dbReference type="PANTHER" id="PTHR43669">
    <property type="entry name" value="5-KETO-D-GLUCONATE 5-REDUCTASE"/>
    <property type="match status" value="1"/>
</dbReference>
<dbReference type="InterPro" id="IPR036291">
    <property type="entry name" value="NAD(P)-bd_dom_sf"/>
</dbReference>
<keyword evidence="2" id="KW-0560">Oxidoreductase</keyword>
<dbReference type="SUPFAM" id="SSF51735">
    <property type="entry name" value="NAD(P)-binding Rossmann-fold domains"/>
    <property type="match status" value="1"/>
</dbReference>
<evidence type="ECO:0000313" key="4">
    <source>
        <dbReference type="EMBL" id="KAK0470714.1"/>
    </source>
</evidence>
<dbReference type="GO" id="GO:0016491">
    <property type="term" value="F:oxidoreductase activity"/>
    <property type="evidence" value="ECO:0007669"/>
    <property type="project" value="UniProtKB-KW"/>
</dbReference>
<proteinExistence type="inferred from homology"/>
<protein>
    <submittedName>
        <fullName evidence="4">Uncharacterized protein</fullName>
    </submittedName>
</protein>
<dbReference type="Gene3D" id="3.40.50.720">
    <property type="entry name" value="NAD(P)-binding Rossmann-like Domain"/>
    <property type="match status" value="1"/>
</dbReference>
<dbReference type="InterPro" id="IPR002347">
    <property type="entry name" value="SDR_fam"/>
</dbReference>
<evidence type="ECO:0000313" key="5">
    <source>
        <dbReference type="Proteomes" id="UP001175227"/>
    </source>
</evidence>
<dbReference type="Pfam" id="PF13561">
    <property type="entry name" value="adh_short_C2"/>
    <property type="match status" value="1"/>
</dbReference>
<reference evidence="4" key="1">
    <citation type="submission" date="2023-06" db="EMBL/GenBank/DDBJ databases">
        <authorList>
            <consortium name="Lawrence Berkeley National Laboratory"/>
            <person name="Ahrendt S."/>
            <person name="Sahu N."/>
            <person name="Indic B."/>
            <person name="Wong-Bajracharya J."/>
            <person name="Merenyi Z."/>
            <person name="Ke H.-M."/>
            <person name="Monk M."/>
            <person name="Kocsube S."/>
            <person name="Drula E."/>
            <person name="Lipzen A."/>
            <person name="Balint B."/>
            <person name="Henrissat B."/>
            <person name="Andreopoulos B."/>
            <person name="Martin F.M."/>
            <person name="Harder C.B."/>
            <person name="Rigling D."/>
            <person name="Ford K.L."/>
            <person name="Foster G.D."/>
            <person name="Pangilinan J."/>
            <person name="Papanicolaou A."/>
            <person name="Barry K."/>
            <person name="LaButti K."/>
            <person name="Viragh M."/>
            <person name="Koriabine M."/>
            <person name="Yan M."/>
            <person name="Riley R."/>
            <person name="Champramary S."/>
            <person name="Plett K.L."/>
            <person name="Tsai I.J."/>
            <person name="Slot J."/>
            <person name="Sipos G."/>
            <person name="Plett J."/>
            <person name="Nagy L.G."/>
            <person name="Grigoriev I.V."/>
        </authorList>
    </citation>
    <scope>NUCLEOTIDE SEQUENCE</scope>
    <source>
        <strain evidence="4">ICMP 16352</strain>
    </source>
</reference>
<evidence type="ECO:0000256" key="1">
    <source>
        <dbReference type="ARBA" id="ARBA00006484"/>
    </source>
</evidence>